<dbReference type="GeneID" id="19958850"/>
<dbReference type="Proteomes" id="UP000290582">
    <property type="component" value="Chromosome PVVCY_13"/>
</dbReference>
<dbReference type="KEGG" id="pvv:PVVCY_1306580"/>
<reference evidence="2 3" key="1">
    <citation type="submission" date="2019-01" db="EMBL/GenBank/DDBJ databases">
        <authorList>
            <person name="Ramaprasad A."/>
        </authorList>
    </citation>
    <scope>NUCLEOTIDE SEQUENCE [LARGE SCALE GENOMIC DNA]</scope>
</reference>
<dbReference type="RefSeq" id="XP_037490853.1">
    <property type="nucleotide sequence ID" value="XM_037634806.1"/>
</dbReference>
<evidence type="ECO:0000256" key="1">
    <source>
        <dbReference type="SAM" id="Coils"/>
    </source>
</evidence>
<sequence>MKDSRLCKFDVNYFLKSCVELEKSYENILDEKKKNELSLSDALKNVHCIKEKYEKERKNNLELSQYISKYTDELVNNQNCTENYEIVKKQNTNYKKKIETLKREKEQEKANSEEKIRNMENKYSKEIGLYEVQMRENIKKLKELENKHTELKSQISSKDLINHKSNFYSLSLQLNKLSLALKEIEQEQEKLKLKHELQINNLIKSNEENIKKKKDNIKEIINNSENLTLTHLKNKHKLLQKNFTALEKEHLNLKKSINKTTKIQRTLAGNPTNKNNQNSYKI</sequence>
<dbReference type="EMBL" id="LR215069">
    <property type="protein sequence ID" value="VEV58717.1"/>
    <property type="molecule type" value="Genomic_DNA"/>
</dbReference>
<keyword evidence="1" id="KW-0175">Coiled coil</keyword>
<dbReference type="AlphaFoldDB" id="A0A449BZ15"/>
<evidence type="ECO:0000313" key="2">
    <source>
        <dbReference type="EMBL" id="VEV58717.1"/>
    </source>
</evidence>
<dbReference type="VEuPathDB" id="PlasmoDB:PVVCY_1306580"/>
<gene>
    <name evidence="2" type="ORF">PVVCY_1306580</name>
</gene>
<evidence type="ECO:0000313" key="3">
    <source>
        <dbReference type="Proteomes" id="UP000290582"/>
    </source>
</evidence>
<protein>
    <submittedName>
        <fullName evidence="2">Uncharacterized protein</fullName>
    </submittedName>
</protein>
<accession>A0A449BZ15</accession>
<dbReference type="OrthoDB" id="372098at2759"/>
<feature type="coiled-coil region" evidence="1">
    <location>
        <begin position="84"/>
        <end position="249"/>
    </location>
</feature>
<name>A0A449BZ15_PLAVN</name>
<organism evidence="2 3">
    <name type="scientific">Plasmodium vinckei vinckei</name>
    <dbReference type="NCBI Taxonomy" id="54757"/>
    <lineage>
        <taxon>Eukaryota</taxon>
        <taxon>Sar</taxon>
        <taxon>Alveolata</taxon>
        <taxon>Apicomplexa</taxon>
        <taxon>Aconoidasida</taxon>
        <taxon>Haemosporida</taxon>
        <taxon>Plasmodiidae</taxon>
        <taxon>Plasmodium</taxon>
        <taxon>Plasmodium (Vinckeia)</taxon>
    </lineage>
</organism>
<proteinExistence type="predicted"/>